<sequence>MRRPGLFVSSQPQWRFWRLLAVVHQQGLRRRVAQEVTRLLVVQEVFRNCPRRPTSLTGFGLTCAGMHLFPAFAH</sequence>
<proteinExistence type="predicted"/>
<dbReference type="Proteomes" id="UP000800040">
    <property type="component" value="Unassembled WGS sequence"/>
</dbReference>
<organism evidence="1 2">
    <name type="scientific">Decorospora gaudefroyi</name>
    <dbReference type="NCBI Taxonomy" id="184978"/>
    <lineage>
        <taxon>Eukaryota</taxon>
        <taxon>Fungi</taxon>
        <taxon>Dikarya</taxon>
        <taxon>Ascomycota</taxon>
        <taxon>Pezizomycotina</taxon>
        <taxon>Dothideomycetes</taxon>
        <taxon>Pleosporomycetidae</taxon>
        <taxon>Pleosporales</taxon>
        <taxon>Pleosporineae</taxon>
        <taxon>Pleosporaceae</taxon>
        <taxon>Decorospora</taxon>
    </lineage>
</organism>
<accession>A0A6A5KK37</accession>
<dbReference type="AlphaFoldDB" id="A0A6A5KK37"/>
<evidence type="ECO:0000313" key="1">
    <source>
        <dbReference type="EMBL" id="KAF1835971.1"/>
    </source>
</evidence>
<reference evidence="1" key="1">
    <citation type="submission" date="2020-01" db="EMBL/GenBank/DDBJ databases">
        <authorList>
            <consortium name="DOE Joint Genome Institute"/>
            <person name="Haridas S."/>
            <person name="Albert R."/>
            <person name="Binder M."/>
            <person name="Bloem J."/>
            <person name="Labutti K."/>
            <person name="Salamov A."/>
            <person name="Andreopoulos B."/>
            <person name="Baker S.E."/>
            <person name="Barry K."/>
            <person name="Bills G."/>
            <person name="Bluhm B.H."/>
            <person name="Cannon C."/>
            <person name="Castanera R."/>
            <person name="Culley D.E."/>
            <person name="Daum C."/>
            <person name="Ezra D."/>
            <person name="Gonzalez J.B."/>
            <person name="Henrissat B."/>
            <person name="Kuo A."/>
            <person name="Liang C."/>
            <person name="Lipzen A."/>
            <person name="Lutzoni F."/>
            <person name="Magnuson J."/>
            <person name="Mondo S."/>
            <person name="Nolan M."/>
            <person name="Ohm R."/>
            <person name="Pangilinan J."/>
            <person name="Park H.-J."/>
            <person name="Ramirez L."/>
            <person name="Alfaro M."/>
            <person name="Sun H."/>
            <person name="Tritt A."/>
            <person name="Yoshinaga Y."/>
            <person name="Zwiers L.-H."/>
            <person name="Turgeon B.G."/>
            <person name="Goodwin S.B."/>
            <person name="Spatafora J.W."/>
            <person name="Crous P.W."/>
            <person name="Grigoriev I.V."/>
        </authorList>
    </citation>
    <scope>NUCLEOTIDE SEQUENCE</scope>
    <source>
        <strain evidence="1">P77</strain>
    </source>
</reference>
<protein>
    <submittedName>
        <fullName evidence="1">Uncharacterized protein</fullName>
    </submittedName>
</protein>
<keyword evidence="2" id="KW-1185">Reference proteome</keyword>
<evidence type="ECO:0000313" key="2">
    <source>
        <dbReference type="Proteomes" id="UP000800040"/>
    </source>
</evidence>
<gene>
    <name evidence="1" type="ORF">BDW02DRAFT_257901</name>
</gene>
<name>A0A6A5KK37_9PLEO</name>
<dbReference type="EMBL" id="ML975279">
    <property type="protein sequence ID" value="KAF1835971.1"/>
    <property type="molecule type" value="Genomic_DNA"/>
</dbReference>